<evidence type="ECO:0000313" key="3">
    <source>
        <dbReference type="Proteomes" id="UP001142610"/>
    </source>
</evidence>
<sequence length="146" mass="16230">MIQLAPALALFALAPAQAMDPSTDEQAIEAAVFDYFDGQGEKSEERLNRAFYGETAQMVGILKTDDGSDEVRTWEMKDVITNWAEGEPSEEERSGEIISMDIADGRLATVMFDSNGRFTDALTLAKIDGEWKIVQKVFIRQDQSSQ</sequence>
<organism evidence="2 3">
    <name type="scientific">Parvularcula maris</name>
    <dbReference type="NCBI Taxonomy" id="2965077"/>
    <lineage>
        <taxon>Bacteria</taxon>
        <taxon>Pseudomonadati</taxon>
        <taxon>Pseudomonadota</taxon>
        <taxon>Alphaproteobacteria</taxon>
        <taxon>Parvularculales</taxon>
        <taxon>Parvularculaceae</taxon>
        <taxon>Parvularcula</taxon>
    </lineage>
</organism>
<accession>A0A9X2LCU8</accession>
<dbReference type="SUPFAM" id="SSF54427">
    <property type="entry name" value="NTF2-like"/>
    <property type="match status" value="1"/>
</dbReference>
<dbReference type="Pfam" id="PF12893">
    <property type="entry name" value="Lumazine_bd_2"/>
    <property type="match status" value="1"/>
</dbReference>
<dbReference type="EMBL" id="JANIBC010000013">
    <property type="protein sequence ID" value="MCQ8186172.1"/>
    <property type="molecule type" value="Genomic_DNA"/>
</dbReference>
<reference evidence="2" key="1">
    <citation type="submission" date="2022-07" db="EMBL/GenBank/DDBJ databases">
        <title>Parvularcula maris sp. nov., an algicidal bacterium isolated from seawater.</title>
        <authorList>
            <person name="Li F."/>
        </authorList>
    </citation>
    <scope>NUCLEOTIDE SEQUENCE</scope>
    <source>
        <strain evidence="2">BGMRC 0090</strain>
    </source>
</reference>
<feature type="signal peptide" evidence="1">
    <location>
        <begin position="1"/>
        <end position="18"/>
    </location>
</feature>
<dbReference type="Proteomes" id="UP001142610">
    <property type="component" value="Unassembled WGS sequence"/>
</dbReference>
<evidence type="ECO:0000256" key="1">
    <source>
        <dbReference type="SAM" id="SignalP"/>
    </source>
</evidence>
<proteinExistence type="predicted"/>
<dbReference type="InterPro" id="IPR039437">
    <property type="entry name" value="FrzH/put_lumazine-bd"/>
</dbReference>
<gene>
    <name evidence="2" type="ORF">NOG11_12355</name>
</gene>
<dbReference type="Gene3D" id="3.10.450.50">
    <property type="match status" value="1"/>
</dbReference>
<dbReference type="InterPro" id="IPR032710">
    <property type="entry name" value="NTF2-like_dom_sf"/>
</dbReference>
<name>A0A9X2LCU8_9PROT</name>
<dbReference type="AlphaFoldDB" id="A0A9X2LCU8"/>
<comment type="caution">
    <text evidence="2">The sequence shown here is derived from an EMBL/GenBank/DDBJ whole genome shotgun (WGS) entry which is preliminary data.</text>
</comment>
<keyword evidence="1" id="KW-0732">Signal</keyword>
<protein>
    <submittedName>
        <fullName evidence="2">Nuclear transport factor 2 family protein</fullName>
    </submittedName>
</protein>
<keyword evidence="3" id="KW-1185">Reference proteome</keyword>
<dbReference type="RefSeq" id="WP_256620067.1">
    <property type="nucleotide sequence ID" value="NZ_JANIBC010000013.1"/>
</dbReference>
<evidence type="ECO:0000313" key="2">
    <source>
        <dbReference type="EMBL" id="MCQ8186172.1"/>
    </source>
</evidence>
<feature type="chain" id="PRO_5040798844" evidence="1">
    <location>
        <begin position="19"/>
        <end position="146"/>
    </location>
</feature>